<reference evidence="2 3" key="1">
    <citation type="submission" date="2015-07" db="EMBL/GenBank/DDBJ databases">
        <title>Genome sequence of Levilinea saccharolytica DSM 16555.</title>
        <authorList>
            <person name="Hemp J."/>
            <person name="Ward L.M."/>
            <person name="Pace L.A."/>
            <person name="Fischer W.W."/>
        </authorList>
    </citation>
    <scope>NUCLEOTIDE SEQUENCE [LARGE SCALE GENOMIC DNA]</scope>
    <source>
        <strain evidence="2 3">KIBI-1</strain>
    </source>
</reference>
<organism evidence="2 3">
    <name type="scientific">Levilinea saccharolytica</name>
    <dbReference type="NCBI Taxonomy" id="229921"/>
    <lineage>
        <taxon>Bacteria</taxon>
        <taxon>Bacillati</taxon>
        <taxon>Chloroflexota</taxon>
        <taxon>Anaerolineae</taxon>
        <taxon>Anaerolineales</taxon>
        <taxon>Anaerolineaceae</taxon>
        <taxon>Levilinea</taxon>
    </lineage>
</organism>
<dbReference type="AlphaFoldDB" id="A0A0P6YNV0"/>
<feature type="compositionally biased region" description="Polar residues" evidence="1">
    <location>
        <begin position="57"/>
        <end position="70"/>
    </location>
</feature>
<evidence type="ECO:0000313" key="2">
    <source>
        <dbReference type="EMBL" id="KPL91974.1"/>
    </source>
</evidence>
<comment type="caution">
    <text evidence="2">The sequence shown here is derived from an EMBL/GenBank/DDBJ whole genome shotgun (WGS) entry which is preliminary data.</text>
</comment>
<keyword evidence="3" id="KW-1185">Reference proteome</keyword>
<proteinExistence type="predicted"/>
<dbReference type="Proteomes" id="UP000050501">
    <property type="component" value="Unassembled WGS sequence"/>
</dbReference>
<feature type="compositionally biased region" description="Basic residues" evidence="1">
    <location>
        <begin position="18"/>
        <end position="34"/>
    </location>
</feature>
<protein>
    <submittedName>
        <fullName evidence="2">Uncharacterized protein</fullName>
    </submittedName>
</protein>
<gene>
    <name evidence="2" type="ORF">ADN01_00035</name>
</gene>
<accession>A0A0P6YNV0</accession>
<name>A0A0P6YNV0_9CHLR</name>
<sequence length="70" mass="7652">MAAAAEPQLQAFIELSHPHRPRPGAHRQPHAQNHRPREQGAGRQPAVAHAGLRRTQPKSQGDQTLNSGQI</sequence>
<evidence type="ECO:0000313" key="3">
    <source>
        <dbReference type="Proteomes" id="UP000050501"/>
    </source>
</evidence>
<dbReference type="EMBL" id="LGCM01000001">
    <property type="protein sequence ID" value="KPL91974.1"/>
    <property type="molecule type" value="Genomic_DNA"/>
</dbReference>
<evidence type="ECO:0000256" key="1">
    <source>
        <dbReference type="SAM" id="MobiDB-lite"/>
    </source>
</evidence>
<feature type="region of interest" description="Disordered" evidence="1">
    <location>
        <begin position="1"/>
        <end position="70"/>
    </location>
</feature>